<dbReference type="Pfam" id="PF06371">
    <property type="entry name" value="Drf_GBD"/>
    <property type="match status" value="1"/>
</dbReference>
<dbReference type="PROSITE" id="PS51444">
    <property type="entry name" value="FH2"/>
    <property type="match status" value="1"/>
</dbReference>
<dbReference type="Pfam" id="PF06367">
    <property type="entry name" value="Drf_FH3"/>
    <property type="match status" value="1"/>
</dbReference>
<proteinExistence type="predicted"/>
<dbReference type="OMA" id="AMLYFQE"/>
<evidence type="ECO:0000259" key="4">
    <source>
        <dbReference type="PROSITE" id="PS51444"/>
    </source>
</evidence>
<organism evidence="6">
    <name type="scientific">Salpingoeca rosetta (strain ATCC 50818 / BSB-021)</name>
    <dbReference type="NCBI Taxonomy" id="946362"/>
    <lineage>
        <taxon>Eukaryota</taxon>
        <taxon>Choanoflagellata</taxon>
        <taxon>Craspedida</taxon>
        <taxon>Salpingoecidae</taxon>
        <taxon>Salpingoeca</taxon>
    </lineage>
</organism>
<dbReference type="GO" id="GO:0003779">
    <property type="term" value="F:actin binding"/>
    <property type="evidence" value="ECO:0007669"/>
    <property type="project" value="InterPro"/>
</dbReference>
<protein>
    <submittedName>
        <fullName evidence="5">Uncharacterized protein</fullName>
    </submittedName>
</protein>
<dbReference type="SUPFAM" id="SSF101447">
    <property type="entry name" value="Formin homology 2 domain (FH2 domain)"/>
    <property type="match status" value="1"/>
</dbReference>
<dbReference type="EMBL" id="GL832957">
    <property type="protein sequence ID" value="EGD78845.1"/>
    <property type="molecule type" value="Genomic_DNA"/>
</dbReference>
<dbReference type="GO" id="GO:0031267">
    <property type="term" value="F:small GTPase binding"/>
    <property type="evidence" value="ECO:0007669"/>
    <property type="project" value="InterPro"/>
</dbReference>
<dbReference type="PANTHER" id="PTHR45725">
    <property type="entry name" value="FORMIN HOMOLOGY 2 FAMILY MEMBER"/>
    <property type="match status" value="1"/>
</dbReference>
<dbReference type="SMART" id="SM01139">
    <property type="entry name" value="Drf_FH3"/>
    <property type="match status" value="1"/>
</dbReference>
<dbReference type="InterPro" id="IPR016024">
    <property type="entry name" value="ARM-type_fold"/>
</dbReference>
<dbReference type="InterPro" id="IPR015425">
    <property type="entry name" value="FH2_Formin"/>
</dbReference>
<dbReference type="PANTHER" id="PTHR45725:SF1">
    <property type="entry name" value="DISHEVELLED ASSOCIATED ACTIVATOR OF MORPHOGENESIS, ISOFORM D"/>
    <property type="match status" value="1"/>
</dbReference>
<feature type="coiled-coil region" evidence="1">
    <location>
        <begin position="433"/>
        <end position="535"/>
    </location>
</feature>
<feature type="compositionally biased region" description="Basic and acidic residues" evidence="2">
    <location>
        <begin position="1022"/>
        <end position="1047"/>
    </location>
</feature>
<keyword evidence="6" id="KW-1185">Reference proteome</keyword>
<dbReference type="SMART" id="SM01140">
    <property type="entry name" value="Drf_GBD"/>
    <property type="match status" value="1"/>
</dbReference>
<dbReference type="InterPro" id="IPR051425">
    <property type="entry name" value="Formin_Homology"/>
</dbReference>
<evidence type="ECO:0000259" key="3">
    <source>
        <dbReference type="PROSITE" id="PS51232"/>
    </source>
</evidence>
<evidence type="ECO:0000313" key="6">
    <source>
        <dbReference type="Proteomes" id="UP000007799"/>
    </source>
</evidence>
<sequence length="1113" mass="124646">MWRRKNRSHHPSSSDKGKDGAAQSMNAVPPADQVDALFEDVLRELNVPKSKQQALREKPLMEKWQLIQAHKQVQAKHEEEDGDEVTLEKRLDNIKCALEDDSDQSIETCTRELESLAVALRSNPMSFIEQFVGLDGLTLLLDILVSMTPNQRHSNQHHQLMKCLQALMNNAYGLKCVLSHPSSLKIIARSLTSRDQTIRLMVLELLGAVSLLPEGHRKVLEAMTAFRSYAGELARWQTVVMELARKTQNLAYDAEAKMKVLSLLNAVICGGPGRRSVAFRLHIRNELEAFGLRQILAQLKRIKHPQLQRHIEIYEEVALDDEDELAEAMQLPEQTIVDQQSLVAMAEALDTSFKATPGYVFLKSAFAHMMLLSTSSNLTILPYKLRLIDEVIRHVSMREEDGSVALDLDITPFDLNIKDIISHYTNKDEVDAALQAQQKALEEKTRMDDLRRKAEDLAQKTQADSVALKRQYELKVKKLKKDVEKEQAAKQKAKDDLEQTKTQMQQQIAQQAQELAALRAQIQALNTEIAQLKAGGAVKGSVPGASASGTATAPGDAASTAAAAGGFTITAPSATGSTAGSLAGSAVPPPPPPPGPGMAPPPPPPPPGATGAPPPPPPPGMGAGASVFSLPPKDPPKSSVQLKSLNWSKIPLPKLRDTIWADVHESEIYDVMDLEEFDHVFSAYQRKQGAGAIASKGGLADKKQNREISVVDSRRAQNCAILLSRLKLNNREIHHAIMSLDEEHMIDNDMVELMLKYIPTAEEASILAPFSDKDYLFAPADRFLWEMSKIPRYEQRLRVLAFKRKFRERADSIHPKIAAVHTASEELITSEGIKQFLQIGLAVGNYMNKGARANVHGFKLDGLLKIADTRSGRRKDFNLLHYIVDLVDSMPMLKPAQNVVAELPHVPEAAKVNLVELNKEMDVLKRGLKLMQAELKWHQNNEKPLEEDCFVDIIEDYEDQVREELQTMQNNYKQMEEAFKKTVEFFAYEAKKPEPHEFFSIFSGFFEQLETGRRELAAIKKREREERERREQEEEMERERKRKEEAAAARQSAGRTNTVTRSSSSKDDVAENANLDDLVSVLTTGDFSQALNSRRRDRGGDNPIRRPRRRRQP</sequence>
<name>F2TZ21_SALR5</name>
<feature type="domain" description="FH2" evidence="4">
    <location>
        <begin position="632"/>
        <end position="1035"/>
    </location>
</feature>
<dbReference type="eggNOG" id="KOG1922">
    <property type="taxonomic scope" value="Eukaryota"/>
</dbReference>
<accession>F2TZ21</accession>
<dbReference type="Gene3D" id="1.25.10.10">
    <property type="entry name" value="Leucine-rich Repeat Variant"/>
    <property type="match status" value="1"/>
</dbReference>
<dbReference type="GeneID" id="16078395"/>
<feature type="compositionally biased region" description="Low complexity" evidence="2">
    <location>
        <begin position="543"/>
        <end position="557"/>
    </location>
</feature>
<dbReference type="SUPFAM" id="SSF48371">
    <property type="entry name" value="ARM repeat"/>
    <property type="match status" value="1"/>
</dbReference>
<dbReference type="GO" id="GO:0030036">
    <property type="term" value="P:actin cytoskeleton organization"/>
    <property type="evidence" value="ECO:0007669"/>
    <property type="project" value="InterPro"/>
</dbReference>
<dbReference type="InterPro" id="IPR010473">
    <property type="entry name" value="GTPase-bd"/>
</dbReference>
<gene>
    <name evidence="5" type="ORF">PTSG_01821</name>
</gene>
<dbReference type="PROSITE" id="PS51232">
    <property type="entry name" value="GBD_FH3"/>
    <property type="match status" value="1"/>
</dbReference>
<dbReference type="InterPro" id="IPR010472">
    <property type="entry name" value="FH3_dom"/>
</dbReference>
<dbReference type="FunCoup" id="F2TZ21">
    <property type="interactions" value="411"/>
</dbReference>
<dbReference type="InterPro" id="IPR042201">
    <property type="entry name" value="FH2_Formin_sf"/>
</dbReference>
<dbReference type="SMART" id="SM00498">
    <property type="entry name" value="FH2"/>
    <property type="match status" value="1"/>
</dbReference>
<dbReference type="STRING" id="946362.F2TZ21"/>
<feature type="region of interest" description="Disordered" evidence="2">
    <location>
        <begin position="1"/>
        <end position="32"/>
    </location>
</feature>
<dbReference type="InParanoid" id="F2TZ21"/>
<feature type="region of interest" description="Disordered" evidence="2">
    <location>
        <begin position="538"/>
        <end position="557"/>
    </location>
</feature>
<dbReference type="InterPro" id="IPR014768">
    <property type="entry name" value="GBD/FH3_dom"/>
</dbReference>
<dbReference type="RefSeq" id="XP_004997801.1">
    <property type="nucleotide sequence ID" value="XM_004997744.1"/>
</dbReference>
<feature type="compositionally biased region" description="Polar residues" evidence="2">
    <location>
        <begin position="1053"/>
        <end position="1063"/>
    </location>
</feature>
<feature type="region of interest" description="Disordered" evidence="2">
    <location>
        <begin position="1022"/>
        <end position="1113"/>
    </location>
</feature>
<dbReference type="KEGG" id="sre:PTSG_01821"/>
<dbReference type="Pfam" id="PF02181">
    <property type="entry name" value="FH2"/>
    <property type="match status" value="1"/>
</dbReference>
<dbReference type="Gene3D" id="1.10.238.150">
    <property type="entry name" value="Formin, FH3 diaphanous domain"/>
    <property type="match status" value="1"/>
</dbReference>
<feature type="coiled-coil region" evidence="1">
    <location>
        <begin position="914"/>
        <end position="978"/>
    </location>
</feature>
<dbReference type="AlphaFoldDB" id="F2TZ21"/>
<keyword evidence="1" id="KW-0175">Coiled coil</keyword>
<feature type="compositionally biased region" description="Pro residues" evidence="2">
    <location>
        <begin position="587"/>
        <end position="620"/>
    </location>
</feature>
<dbReference type="InterPro" id="IPR011989">
    <property type="entry name" value="ARM-like"/>
</dbReference>
<evidence type="ECO:0000313" key="5">
    <source>
        <dbReference type="EMBL" id="EGD78845.1"/>
    </source>
</evidence>
<feature type="region of interest" description="Disordered" evidence="2">
    <location>
        <begin position="575"/>
        <end position="640"/>
    </location>
</feature>
<feature type="domain" description="GBD/FH3" evidence="3">
    <location>
        <begin position="26"/>
        <end position="403"/>
    </location>
</feature>
<dbReference type="Gene3D" id="1.20.58.2220">
    <property type="entry name" value="Formin, FH2 domain"/>
    <property type="match status" value="1"/>
</dbReference>
<reference evidence="5" key="1">
    <citation type="submission" date="2009-08" db="EMBL/GenBank/DDBJ databases">
        <title>Annotation of Salpingoeca rosetta.</title>
        <authorList>
            <consortium name="The Broad Institute Genome Sequencing Platform"/>
            <person name="Russ C."/>
            <person name="Cuomo C."/>
            <person name="Burger G."/>
            <person name="Gray M.W."/>
            <person name="Holland P.W.H."/>
            <person name="King N."/>
            <person name="Lang F.B.F."/>
            <person name="Roger A.J."/>
            <person name="Ruiz-Trillo I."/>
            <person name="Young S.K."/>
            <person name="Zeng Q."/>
            <person name="Gargeya S."/>
            <person name="Alvarado L."/>
            <person name="Berlin A."/>
            <person name="Chapman S.B."/>
            <person name="Chen Z."/>
            <person name="Freedman E."/>
            <person name="Gellesch M."/>
            <person name="Goldberg J."/>
            <person name="Griggs A."/>
            <person name="Gujja S."/>
            <person name="Heilman E."/>
            <person name="Heiman D."/>
            <person name="Howarth C."/>
            <person name="Mehta T."/>
            <person name="Neiman D."/>
            <person name="Pearson M."/>
            <person name="Roberts A."/>
            <person name="Saif S."/>
            <person name="Shea T."/>
            <person name="Shenoy N."/>
            <person name="Sisk P."/>
            <person name="Stolte C."/>
            <person name="Sykes S."/>
            <person name="White J."/>
            <person name="Yandava C."/>
            <person name="Haas B."/>
            <person name="Nusbaum C."/>
            <person name="Birren B."/>
        </authorList>
    </citation>
    <scope>NUCLEOTIDE SEQUENCE [LARGE SCALE GENOMIC DNA]</scope>
    <source>
        <strain evidence="5">ATCC 50818</strain>
    </source>
</reference>
<dbReference type="OrthoDB" id="1104827at2759"/>
<feature type="compositionally biased region" description="Basic residues" evidence="2">
    <location>
        <begin position="1"/>
        <end position="10"/>
    </location>
</feature>
<dbReference type="Proteomes" id="UP000007799">
    <property type="component" value="Unassembled WGS sequence"/>
</dbReference>
<evidence type="ECO:0000256" key="2">
    <source>
        <dbReference type="SAM" id="MobiDB-lite"/>
    </source>
</evidence>
<feature type="compositionally biased region" description="Polar residues" evidence="2">
    <location>
        <begin position="1081"/>
        <end position="1092"/>
    </location>
</feature>
<evidence type="ECO:0000256" key="1">
    <source>
        <dbReference type="SAM" id="Coils"/>
    </source>
</evidence>